<evidence type="ECO:0000313" key="1">
    <source>
        <dbReference type="EMBL" id="PPE02995.1"/>
    </source>
</evidence>
<reference evidence="1 2" key="1">
    <citation type="submission" date="2017-11" db="EMBL/GenBank/DDBJ databases">
        <title>Comparative genomic analysis of Holospora spp., intranuclear symbionts of paramecia.</title>
        <authorList>
            <person name="Garushyants S.K."/>
            <person name="Beliavskaya A."/>
            <person name="Malko D.B."/>
            <person name="Logacheva M.D."/>
            <person name="Rautian M.S."/>
            <person name="Gelfand M.S."/>
        </authorList>
    </citation>
    <scope>NUCLEOTIDE SEQUENCE [LARGE SCALE GENOMIC DNA]</scope>
    <source>
        <strain evidence="2">02AZ16</strain>
    </source>
</reference>
<evidence type="ECO:0000313" key="2">
    <source>
        <dbReference type="Proteomes" id="UP000239425"/>
    </source>
</evidence>
<keyword evidence="2" id="KW-1185">Reference proteome</keyword>
<dbReference type="AlphaFoldDB" id="A0A2S5R794"/>
<comment type="caution">
    <text evidence="1">The sequence shown here is derived from an EMBL/GenBank/DDBJ whole genome shotgun (WGS) entry which is preliminary data.</text>
</comment>
<sequence>MESMIIPSTSDPSCSTSFMSRWSYQETDKYEVMCDEVLTINDLITGFAPFRSCNRAFDVFLGLRSKDQKEVLINAWQEISQKIEQFPEEGPRQEGTFYEKTIREKALLMKEPIFNLFNYFAAQKGTSIKKLQEKLAKRMVQEFPHTNELAELKSLEKCFSDAILTALEKLKAAEAQEKHMEADTPYTNSLKEQLEGLKL</sequence>
<accession>A0A2S5R794</accession>
<dbReference type="Proteomes" id="UP000239425">
    <property type="component" value="Unassembled WGS sequence"/>
</dbReference>
<protein>
    <submittedName>
        <fullName evidence="1">Uncharacterized protein</fullName>
    </submittedName>
</protein>
<organism evidence="1 2">
    <name type="scientific">Holospora curviuscula</name>
    <dbReference type="NCBI Taxonomy" id="1082868"/>
    <lineage>
        <taxon>Bacteria</taxon>
        <taxon>Pseudomonadati</taxon>
        <taxon>Pseudomonadota</taxon>
        <taxon>Alphaproteobacteria</taxon>
        <taxon>Holosporales</taxon>
        <taxon>Holosporaceae</taxon>
        <taxon>Holospora</taxon>
    </lineage>
</organism>
<dbReference type="EMBL" id="PHHC01000149">
    <property type="protein sequence ID" value="PPE02995.1"/>
    <property type="molecule type" value="Genomic_DNA"/>
</dbReference>
<name>A0A2S5R794_9PROT</name>
<gene>
    <name evidence="1" type="ORF">HCUR_01576</name>
</gene>
<proteinExistence type="predicted"/>